<dbReference type="InterPro" id="IPR042095">
    <property type="entry name" value="SUMF_sf"/>
</dbReference>
<evidence type="ECO:0000313" key="3">
    <source>
        <dbReference type="Proteomes" id="UP000282060"/>
    </source>
</evidence>
<feature type="domain" description="Sulfatase-modifying factor enzyme-like" evidence="1">
    <location>
        <begin position="44"/>
        <end position="284"/>
    </location>
</feature>
<sequence>MSGLELFHLPLPRLLRLIVPPLSLLAMLISSSVFADSAQRKPGILVPGSSFQMGCSIKDEDCESDEGKPGGVSVFVPAFYIDTHEVMVSEYQACLDAGKCKRPKDYGLNQYCNLGAKGRDNHPINCVDWSQAQTFCQWRGQRLSYEAEWEKAARASSLTRYPWGDAVSCKQAILDDGKTMGSVAGEPDGCGEDRTWATGSRAANAFGLFDMHGNVGEWTMNWYAKDGIAQYVQGNLTDQKPSPRKVVRGGSWDETALNLRSSFRNIKAPISGEGIYGSIGFRCANN</sequence>
<comment type="caution">
    <text evidence="2">The sequence shown here is derived from an EMBL/GenBank/DDBJ whole genome shotgun (WGS) entry which is preliminary data.</text>
</comment>
<gene>
    <name evidence="2" type="ORF">EKG39_15495</name>
</gene>
<dbReference type="Gene3D" id="3.90.1580.10">
    <property type="entry name" value="paralog of FGE (formylglycine-generating enzyme)"/>
    <property type="match status" value="1"/>
</dbReference>
<protein>
    <submittedName>
        <fullName evidence="2">Formylglycine-generating enzyme family protein</fullName>
    </submittedName>
</protein>
<proteinExistence type="predicted"/>
<dbReference type="PANTHER" id="PTHR23150:SF19">
    <property type="entry name" value="FORMYLGLYCINE-GENERATING ENZYME"/>
    <property type="match status" value="1"/>
</dbReference>
<dbReference type="Pfam" id="PF03781">
    <property type="entry name" value="FGE-sulfatase"/>
    <property type="match status" value="1"/>
</dbReference>
<dbReference type="GO" id="GO:0120147">
    <property type="term" value="F:formylglycine-generating oxidase activity"/>
    <property type="evidence" value="ECO:0007669"/>
    <property type="project" value="TreeGrafter"/>
</dbReference>
<dbReference type="AlphaFoldDB" id="A0A431W5G8"/>
<dbReference type="InterPro" id="IPR051043">
    <property type="entry name" value="Sulfatase_Mod_Factor_Kinase"/>
</dbReference>
<dbReference type="EMBL" id="RXNV01000007">
    <property type="protein sequence ID" value="RTR30626.1"/>
    <property type="molecule type" value="Genomic_DNA"/>
</dbReference>
<dbReference type="OrthoDB" id="9768004at2"/>
<dbReference type="InterPro" id="IPR005532">
    <property type="entry name" value="SUMF_dom"/>
</dbReference>
<dbReference type="SUPFAM" id="SSF56436">
    <property type="entry name" value="C-type lectin-like"/>
    <property type="match status" value="1"/>
</dbReference>
<evidence type="ECO:0000313" key="2">
    <source>
        <dbReference type="EMBL" id="RTR30626.1"/>
    </source>
</evidence>
<dbReference type="PANTHER" id="PTHR23150">
    <property type="entry name" value="SULFATASE MODIFYING FACTOR 1, 2"/>
    <property type="match status" value="1"/>
</dbReference>
<accession>A0A431W5G8</accession>
<dbReference type="InterPro" id="IPR016187">
    <property type="entry name" value="CTDL_fold"/>
</dbReference>
<keyword evidence="3" id="KW-1185">Reference proteome</keyword>
<organism evidence="2 3">
    <name type="scientific">Shewanella atlantica</name>
    <dbReference type="NCBI Taxonomy" id="271099"/>
    <lineage>
        <taxon>Bacteria</taxon>
        <taxon>Pseudomonadati</taxon>
        <taxon>Pseudomonadota</taxon>
        <taxon>Gammaproteobacteria</taxon>
        <taxon>Alteromonadales</taxon>
        <taxon>Shewanellaceae</taxon>
        <taxon>Shewanella</taxon>
    </lineage>
</organism>
<dbReference type="Proteomes" id="UP000282060">
    <property type="component" value="Unassembled WGS sequence"/>
</dbReference>
<name>A0A431W5G8_9GAMM</name>
<dbReference type="RefSeq" id="WP_126506753.1">
    <property type="nucleotide sequence ID" value="NZ_RXNV01000007.1"/>
</dbReference>
<reference evidence="2 3" key="1">
    <citation type="submission" date="2018-12" db="EMBL/GenBank/DDBJ databases">
        <authorList>
            <person name="Yu L."/>
        </authorList>
    </citation>
    <scope>NUCLEOTIDE SEQUENCE [LARGE SCALE GENOMIC DNA]</scope>
    <source>
        <strain evidence="2 3">HAW-EB5</strain>
    </source>
</reference>
<evidence type="ECO:0000259" key="1">
    <source>
        <dbReference type="Pfam" id="PF03781"/>
    </source>
</evidence>